<sequence length="281" mass="29723">MATVTELVLYPIKSCAGVSVPEAQFGISGLVAGGVHDREWMLVTREGLFLTQREYPRMALVTPRIDGGALVVDAPGMPPLRLPLAHDAAAPTVDVQIWDDHVSAADCGDAAAAWFGDAIGGACRLVRFRLGAQRPTSTKWTGGAPSETRFADGYPVLVIGQASLDDLNARLQAAGRASLPMNRFRPNLVVDGLEAFEEDFVASFEAGGLALRPVKPCARCPIPSIDQATGIPGPDPLDILQDYRANPRMEGAVCMGMNCIVAEGAGGSLRVGQQLEANINF</sequence>
<dbReference type="PANTHER" id="PTHR14237">
    <property type="entry name" value="MOLYBDOPTERIN COFACTOR SULFURASE MOSC"/>
    <property type="match status" value="1"/>
</dbReference>
<dbReference type="GO" id="GO:0030151">
    <property type="term" value="F:molybdenum ion binding"/>
    <property type="evidence" value="ECO:0007669"/>
    <property type="project" value="InterPro"/>
</dbReference>
<evidence type="ECO:0000313" key="2">
    <source>
        <dbReference type="EMBL" id="SFD00037.1"/>
    </source>
</evidence>
<dbReference type="SUPFAM" id="SSF50800">
    <property type="entry name" value="PK beta-barrel domain-like"/>
    <property type="match status" value="1"/>
</dbReference>
<dbReference type="GO" id="GO:0030170">
    <property type="term" value="F:pyridoxal phosphate binding"/>
    <property type="evidence" value="ECO:0007669"/>
    <property type="project" value="InterPro"/>
</dbReference>
<name>A0A1I1NR79_9BURK</name>
<dbReference type="InterPro" id="IPR005303">
    <property type="entry name" value="MOCOS_middle"/>
</dbReference>
<feature type="domain" description="MOSC" evidence="1">
    <location>
        <begin position="123"/>
        <end position="278"/>
    </location>
</feature>
<proteinExistence type="predicted"/>
<dbReference type="AlphaFoldDB" id="A0A1I1NR79"/>
<dbReference type="GO" id="GO:0003824">
    <property type="term" value="F:catalytic activity"/>
    <property type="evidence" value="ECO:0007669"/>
    <property type="project" value="InterPro"/>
</dbReference>
<dbReference type="OrthoDB" id="581532at2"/>
<dbReference type="EMBL" id="FOLD01000014">
    <property type="protein sequence ID" value="SFD00037.1"/>
    <property type="molecule type" value="Genomic_DNA"/>
</dbReference>
<dbReference type="Pfam" id="PF03473">
    <property type="entry name" value="MOSC"/>
    <property type="match status" value="1"/>
</dbReference>
<dbReference type="Pfam" id="PF03476">
    <property type="entry name" value="MOSC_N"/>
    <property type="match status" value="1"/>
</dbReference>
<dbReference type="PANTHER" id="PTHR14237:SF19">
    <property type="entry name" value="MITOCHONDRIAL AMIDOXIME REDUCING COMPONENT 1"/>
    <property type="match status" value="1"/>
</dbReference>
<dbReference type="RefSeq" id="WP_091875002.1">
    <property type="nucleotide sequence ID" value="NZ_FOLD01000014.1"/>
</dbReference>
<dbReference type="Proteomes" id="UP000198639">
    <property type="component" value="Unassembled WGS sequence"/>
</dbReference>
<dbReference type="SUPFAM" id="SSF141673">
    <property type="entry name" value="MOSC N-terminal domain-like"/>
    <property type="match status" value="1"/>
</dbReference>
<dbReference type="InterPro" id="IPR005302">
    <property type="entry name" value="MoCF_Sase_C"/>
</dbReference>
<protein>
    <recommendedName>
        <fullName evidence="1">MOSC domain-containing protein</fullName>
    </recommendedName>
</protein>
<accession>A0A1I1NR79</accession>
<gene>
    <name evidence="2" type="ORF">SAMN05216204_1146</name>
</gene>
<reference evidence="3" key="1">
    <citation type="submission" date="2016-10" db="EMBL/GenBank/DDBJ databases">
        <authorList>
            <person name="Varghese N."/>
            <person name="Submissions S."/>
        </authorList>
    </citation>
    <scope>NUCLEOTIDE SEQUENCE [LARGE SCALE GENOMIC DNA]</scope>
    <source>
        <strain evidence="3">CGMCC 1.12041</strain>
    </source>
</reference>
<keyword evidence="3" id="KW-1185">Reference proteome</keyword>
<organism evidence="2 3">
    <name type="scientific">Massilia yuzhufengensis</name>
    <dbReference type="NCBI Taxonomy" id="1164594"/>
    <lineage>
        <taxon>Bacteria</taxon>
        <taxon>Pseudomonadati</taxon>
        <taxon>Pseudomonadota</taxon>
        <taxon>Betaproteobacteria</taxon>
        <taxon>Burkholderiales</taxon>
        <taxon>Oxalobacteraceae</taxon>
        <taxon>Telluria group</taxon>
        <taxon>Massilia</taxon>
    </lineage>
</organism>
<dbReference type="InterPro" id="IPR011037">
    <property type="entry name" value="Pyrv_Knase-like_insert_dom_sf"/>
</dbReference>
<evidence type="ECO:0000313" key="3">
    <source>
        <dbReference type="Proteomes" id="UP000198639"/>
    </source>
</evidence>
<dbReference type="STRING" id="1164594.SAMN05216204_1146"/>
<dbReference type="PROSITE" id="PS51340">
    <property type="entry name" value="MOSC"/>
    <property type="match status" value="1"/>
</dbReference>
<evidence type="ECO:0000259" key="1">
    <source>
        <dbReference type="PROSITE" id="PS51340"/>
    </source>
</evidence>